<dbReference type="InterPro" id="IPR025905">
    <property type="entry name" value="NVEALA"/>
</dbReference>
<dbReference type="RefSeq" id="WP_048693331.1">
    <property type="nucleotide sequence ID" value="NZ_CAXTGU010000012.1"/>
</dbReference>
<proteinExistence type="predicted"/>
<reference evidence="1 2" key="1">
    <citation type="journal article" date="2019" name="Nat. Med.">
        <title>A library of human gut bacterial isolates paired with longitudinal multiomics data enables mechanistic microbiome research.</title>
        <authorList>
            <person name="Poyet M."/>
            <person name="Groussin M."/>
            <person name="Gibbons S.M."/>
            <person name="Avila-Pacheco J."/>
            <person name="Jiang X."/>
            <person name="Kearney S.M."/>
            <person name="Perrotta A.R."/>
            <person name="Berdy B."/>
            <person name="Zhao S."/>
            <person name="Lieberman T.D."/>
            <person name="Swanson P.K."/>
            <person name="Smith M."/>
            <person name="Roesemann S."/>
            <person name="Alexander J.E."/>
            <person name="Rich S.A."/>
            <person name="Livny J."/>
            <person name="Vlamakis H."/>
            <person name="Clish C."/>
            <person name="Bullock K."/>
            <person name="Deik A."/>
            <person name="Scott J."/>
            <person name="Pierce K.A."/>
            <person name="Xavier R.J."/>
            <person name="Alm E.J."/>
        </authorList>
    </citation>
    <scope>NUCLEOTIDE SEQUENCE [LARGE SCALE GENOMIC DNA]</scope>
    <source>
        <strain evidence="1 2">BIOML-A165</strain>
    </source>
</reference>
<gene>
    <name evidence="1" type="ORF">GAN93_19720</name>
</gene>
<accession>A0A1H7FME5</accession>
<organism evidence="1 2">
    <name type="scientific">Bacteroides thetaiotaomicron</name>
    <dbReference type="NCBI Taxonomy" id="818"/>
    <lineage>
        <taxon>Bacteria</taxon>
        <taxon>Pseudomonadati</taxon>
        <taxon>Bacteroidota</taxon>
        <taxon>Bacteroidia</taxon>
        <taxon>Bacteroidales</taxon>
        <taxon>Bacteroidaceae</taxon>
        <taxon>Bacteroides</taxon>
    </lineage>
</organism>
<evidence type="ECO:0000313" key="2">
    <source>
        <dbReference type="Proteomes" id="UP000460317"/>
    </source>
</evidence>
<sequence length="78" mass="8660">MKKILFLLCIIVAVLSTKYFASHKSGQSVLLLYNIEALAADDEYPLVSHCYGSGTLDCPVTHRKVEYIAGGYSLEDLY</sequence>
<evidence type="ECO:0000313" key="1">
    <source>
        <dbReference type="EMBL" id="KAB4449271.1"/>
    </source>
</evidence>
<comment type="caution">
    <text evidence="1">The sequence shown here is derived from an EMBL/GenBank/DDBJ whole genome shotgun (WGS) entry which is preliminary data.</text>
</comment>
<dbReference type="Pfam" id="PF14055">
    <property type="entry name" value="NVEALA"/>
    <property type="match status" value="1"/>
</dbReference>
<name>A0A1H7FME5_BACT4</name>
<dbReference type="EMBL" id="WCSB01000022">
    <property type="protein sequence ID" value="KAB4449271.1"/>
    <property type="molecule type" value="Genomic_DNA"/>
</dbReference>
<dbReference type="AlphaFoldDB" id="A0A1H7FME5"/>
<protein>
    <submittedName>
        <fullName evidence="1">Uncharacterized protein</fullName>
    </submittedName>
</protein>
<dbReference type="Proteomes" id="UP000460317">
    <property type="component" value="Unassembled WGS sequence"/>
</dbReference>